<dbReference type="InterPro" id="IPR057326">
    <property type="entry name" value="KR_dom"/>
</dbReference>
<dbReference type="PANTHER" id="PTHR44196">
    <property type="entry name" value="DEHYDROGENASE/REDUCTASE SDR FAMILY MEMBER 7B"/>
    <property type="match status" value="1"/>
</dbReference>
<evidence type="ECO:0000313" key="6">
    <source>
        <dbReference type="Proteomes" id="UP001595758"/>
    </source>
</evidence>
<evidence type="ECO:0000313" key="5">
    <source>
        <dbReference type="EMBL" id="MFC3909654.1"/>
    </source>
</evidence>
<evidence type="ECO:0000259" key="4">
    <source>
        <dbReference type="SMART" id="SM00822"/>
    </source>
</evidence>
<dbReference type="PIRSF" id="PIRSF000126">
    <property type="entry name" value="11-beta-HSD1"/>
    <property type="match status" value="1"/>
</dbReference>
<keyword evidence="6" id="KW-1185">Reference proteome</keyword>
<dbReference type="Pfam" id="PF00106">
    <property type="entry name" value="adh_short"/>
    <property type="match status" value="1"/>
</dbReference>
<dbReference type="PRINTS" id="PR00081">
    <property type="entry name" value="GDHRDH"/>
</dbReference>
<dbReference type="SMART" id="SM00822">
    <property type="entry name" value="PKS_KR"/>
    <property type="match status" value="1"/>
</dbReference>
<organism evidence="5 6">
    <name type="scientific">Legionella dresdenensis</name>
    <dbReference type="NCBI Taxonomy" id="450200"/>
    <lineage>
        <taxon>Bacteria</taxon>
        <taxon>Pseudomonadati</taxon>
        <taxon>Pseudomonadota</taxon>
        <taxon>Gammaproteobacteria</taxon>
        <taxon>Legionellales</taxon>
        <taxon>Legionellaceae</taxon>
        <taxon>Legionella</taxon>
    </lineage>
</organism>
<evidence type="ECO:0000256" key="2">
    <source>
        <dbReference type="ARBA" id="ARBA00023002"/>
    </source>
</evidence>
<dbReference type="PRINTS" id="PR00080">
    <property type="entry name" value="SDRFAMILY"/>
</dbReference>
<dbReference type="CDD" id="cd05233">
    <property type="entry name" value="SDR_c"/>
    <property type="match status" value="1"/>
</dbReference>
<dbReference type="EMBL" id="JBHSAB010000027">
    <property type="protein sequence ID" value="MFC3909654.1"/>
    <property type="molecule type" value="Genomic_DNA"/>
</dbReference>
<evidence type="ECO:0000256" key="1">
    <source>
        <dbReference type="ARBA" id="ARBA00006484"/>
    </source>
</evidence>
<name>A0ABV8CI33_9GAMM</name>
<reference evidence="6" key="1">
    <citation type="journal article" date="2019" name="Int. J. Syst. Evol. Microbiol.">
        <title>The Global Catalogue of Microorganisms (GCM) 10K type strain sequencing project: providing services to taxonomists for standard genome sequencing and annotation.</title>
        <authorList>
            <consortium name="The Broad Institute Genomics Platform"/>
            <consortium name="The Broad Institute Genome Sequencing Center for Infectious Disease"/>
            <person name="Wu L."/>
            <person name="Ma J."/>
        </authorList>
    </citation>
    <scope>NUCLEOTIDE SEQUENCE [LARGE SCALE GENOMIC DNA]</scope>
    <source>
        <strain evidence="6">CCUG 59858</strain>
    </source>
</reference>
<keyword evidence="2 5" id="KW-0560">Oxidoreductase</keyword>
<dbReference type="Proteomes" id="UP001595758">
    <property type="component" value="Unassembled WGS sequence"/>
</dbReference>
<gene>
    <name evidence="5" type="ORF">ACFORL_11290</name>
</gene>
<feature type="domain" description="Ketoreductase" evidence="4">
    <location>
        <begin position="1"/>
        <end position="183"/>
    </location>
</feature>
<evidence type="ECO:0000256" key="3">
    <source>
        <dbReference type="RuleBase" id="RU000363"/>
    </source>
</evidence>
<dbReference type="EC" id="1.-.-.-" evidence="5"/>
<sequence length="258" mass="27700">MTTLITGASKGIGQALAHEFAAHGHDVVLASRDEHSLNLLATNLRVKYGVKAEVITVDLSRPGGAMNLVESIEERGITIDCLVNNAGIGYLGDFIGISTEHLNSLLQLNVIALTELTHHYAQVFSRAKKGKILQVASVAAFQPGPRMATYYASKAYVVSMSQALAYELEGSGVGVSILCPGPTDTNFFAAANMSATRLAKGRNGMMSAEQVAKIGYREFAKNKLFIIPGFRNKLLAWGTSFVPASLSMKIVAFVHRKQ</sequence>
<dbReference type="Gene3D" id="3.40.50.720">
    <property type="entry name" value="NAD(P)-binding Rossmann-like Domain"/>
    <property type="match status" value="1"/>
</dbReference>
<comment type="similarity">
    <text evidence="1 3">Belongs to the short-chain dehydrogenases/reductases (SDR) family.</text>
</comment>
<protein>
    <submittedName>
        <fullName evidence="5">SDR family NAD(P)-dependent oxidoreductase</fullName>
        <ecNumber evidence="5">1.-.-.-</ecNumber>
    </submittedName>
</protein>
<dbReference type="PANTHER" id="PTHR44196:SF2">
    <property type="entry name" value="SHORT-CHAIN DEHYDROGENASE-RELATED"/>
    <property type="match status" value="1"/>
</dbReference>
<dbReference type="InterPro" id="IPR036291">
    <property type="entry name" value="NAD(P)-bd_dom_sf"/>
</dbReference>
<proteinExistence type="inferred from homology"/>
<comment type="caution">
    <text evidence="5">The sequence shown here is derived from an EMBL/GenBank/DDBJ whole genome shotgun (WGS) entry which is preliminary data.</text>
</comment>
<accession>A0ABV8CI33</accession>
<dbReference type="InterPro" id="IPR002347">
    <property type="entry name" value="SDR_fam"/>
</dbReference>
<dbReference type="SUPFAM" id="SSF51735">
    <property type="entry name" value="NAD(P)-binding Rossmann-fold domains"/>
    <property type="match status" value="1"/>
</dbReference>
<dbReference type="GO" id="GO:0016491">
    <property type="term" value="F:oxidoreductase activity"/>
    <property type="evidence" value="ECO:0007669"/>
    <property type="project" value="UniProtKB-KW"/>
</dbReference>
<dbReference type="RefSeq" id="WP_382344077.1">
    <property type="nucleotide sequence ID" value="NZ_JBHSAB010000027.1"/>
</dbReference>